<feature type="binding site" evidence="14">
    <location>
        <position position="39"/>
    </location>
    <ligand>
        <name>L-threonine</name>
        <dbReference type="ChEBI" id="CHEBI:57926"/>
    </ligand>
</feature>
<feature type="binding site" evidence="14">
    <location>
        <position position="235"/>
    </location>
    <ligand>
        <name>ATP</name>
        <dbReference type="ChEBI" id="CHEBI:30616"/>
    </ligand>
</feature>
<dbReference type="GO" id="GO:0005524">
    <property type="term" value="F:ATP binding"/>
    <property type="evidence" value="ECO:0007669"/>
    <property type="project" value="UniProtKB-UniRule"/>
</dbReference>
<dbReference type="InterPro" id="IPR006070">
    <property type="entry name" value="Sua5-like_dom"/>
</dbReference>
<feature type="binding site" evidence="14">
    <location>
        <position position="200"/>
    </location>
    <ligand>
        <name>ATP</name>
        <dbReference type="ChEBI" id="CHEBI:30616"/>
    </ligand>
</feature>
<dbReference type="InterPro" id="IPR005145">
    <property type="entry name" value="Sua5_C"/>
</dbReference>
<dbReference type="PROSITE" id="PS51163">
    <property type="entry name" value="YRDC"/>
    <property type="match status" value="1"/>
</dbReference>
<comment type="function">
    <text evidence="13">Required for the formation of a threonylcarbamoyl group on adenosine at position 37 (t(6)A37) in tRNAs that read codons beginning with adenine.</text>
</comment>
<evidence type="ECO:0000256" key="4">
    <source>
        <dbReference type="ARBA" id="ARBA00015492"/>
    </source>
</evidence>
<feature type="domain" description="YrdC-like" evidence="15">
    <location>
        <begin position="17"/>
        <end position="204"/>
    </location>
</feature>
<dbReference type="InterPro" id="IPR017945">
    <property type="entry name" value="DHBP_synth_RibB-like_a/b_dom"/>
</dbReference>
<name>A0A6H2DQ17_9SPHN</name>
<evidence type="ECO:0000256" key="11">
    <source>
        <dbReference type="ARBA" id="ARBA00029774"/>
    </source>
</evidence>
<keyword evidence="8 13" id="KW-0548">Nucleotidyltransferase</keyword>
<evidence type="ECO:0000256" key="8">
    <source>
        <dbReference type="ARBA" id="ARBA00022695"/>
    </source>
</evidence>
<feature type="binding site" evidence="14">
    <location>
        <position position="186"/>
    </location>
    <ligand>
        <name>L-threonine</name>
        <dbReference type="ChEBI" id="CHEBI:57926"/>
    </ligand>
</feature>
<dbReference type="AlphaFoldDB" id="A0A6H2DQ17"/>
<dbReference type="GO" id="GO:0003725">
    <property type="term" value="F:double-stranded RNA binding"/>
    <property type="evidence" value="ECO:0007669"/>
    <property type="project" value="UniProtKB-UniRule"/>
</dbReference>
<evidence type="ECO:0000256" key="12">
    <source>
        <dbReference type="ARBA" id="ARBA00048366"/>
    </source>
</evidence>
<evidence type="ECO:0000256" key="1">
    <source>
        <dbReference type="ARBA" id="ARBA00004496"/>
    </source>
</evidence>
<comment type="subcellular location">
    <subcellularLocation>
        <location evidence="1 13">Cytoplasm</location>
    </subcellularLocation>
</comment>
<dbReference type="SUPFAM" id="SSF55821">
    <property type="entry name" value="YrdC/RibB"/>
    <property type="match status" value="1"/>
</dbReference>
<dbReference type="Gene3D" id="3.90.870.10">
    <property type="entry name" value="DHBP synthase"/>
    <property type="match status" value="1"/>
</dbReference>
<dbReference type="GO" id="GO:0005737">
    <property type="term" value="C:cytoplasm"/>
    <property type="evidence" value="ECO:0007669"/>
    <property type="project" value="UniProtKB-SubCell"/>
</dbReference>
<evidence type="ECO:0000256" key="5">
    <source>
        <dbReference type="ARBA" id="ARBA00022490"/>
    </source>
</evidence>
<evidence type="ECO:0000256" key="3">
    <source>
        <dbReference type="ARBA" id="ARBA00012584"/>
    </source>
</evidence>
<dbReference type="PANTHER" id="PTHR17490">
    <property type="entry name" value="SUA5"/>
    <property type="match status" value="1"/>
</dbReference>
<feature type="binding site" evidence="14">
    <location>
        <position position="146"/>
    </location>
    <ligand>
        <name>L-threonine</name>
        <dbReference type="ChEBI" id="CHEBI:57926"/>
    </ligand>
</feature>
<evidence type="ECO:0000259" key="15">
    <source>
        <dbReference type="PROSITE" id="PS51163"/>
    </source>
</evidence>
<evidence type="ECO:0000256" key="14">
    <source>
        <dbReference type="PIRSR" id="PIRSR004930-1"/>
    </source>
</evidence>
<sequence>MSGSNDHIGSAERRYGTVTIAEAAQRLQEGGLVAVPTETVYGLAADSTNGTAVAEIYRTKGRPDFNPLIVHVSNLEAALTLGQFNDLARELAETFWPGPLTLVVPKTGDCPAAPAVTAGLETIAIRCPAHPVMRALLEASGLFLAAPSANRSGGISPTRRDHVSESLGDAAPIILDGGPCESGLESTIVAIRGNGYEILRHGPVTAEQLFEVAGVAAMIQQSSDIEAPGQLASHYAPIKSLRLNAEQSEQREFYIGFGDIHGDRCLSVDGDLAEAASNLFAVLHEADASDRTSIAVAPIPHQGIGAAINDRLQRAAH</sequence>
<organism evidence="16 17">
    <name type="scientific">Parasphingorhabdus halotolerans</name>
    <dbReference type="NCBI Taxonomy" id="2725558"/>
    <lineage>
        <taxon>Bacteria</taxon>
        <taxon>Pseudomonadati</taxon>
        <taxon>Pseudomonadota</taxon>
        <taxon>Alphaproteobacteria</taxon>
        <taxon>Sphingomonadales</taxon>
        <taxon>Sphingomonadaceae</taxon>
        <taxon>Parasphingorhabdus</taxon>
    </lineage>
</organism>
<feature type="binding site" evidence="14">
    <location>
        <position position="122"/>
    </location>
    <ligand>
        <name>L-threonine</name>
        <dbReference type="ChEBI" id="CHEBI:57926"/>
    </ligand>
</feature>
<keyword evidence="7 13" id="KW-0819">tRNA processing</keyword>
<reference evidence="16 17" key="1">
    <citation type="submission" date="2020-04" db="EMBL/GenBank/DDBJ databases">
        <title>Genome sequence for Sphingorhabdus sp. strain M1.</title>
        <authorList>
            <person name="Park S.-J."/>
        </authorList>
    </citation>
    <scope>NUCLEOTIDE SEQUENCE [LARGE SCALE GENOMIC DNA]</scope>
    <source>
        <strain evidence="16 17">JK6</strain>
    </source>
</reference>
<comment type="similarity">
    <text evidence="2 13">Belongs to the SUA5 family.</text>
</comment>
<dbReference type="GO" id="GO:0061710">
    <property type="term" value="F:L-threonylcarbamoyladenylate synthase"/>
    <property type="evidence" value="ECO:0007669"/>
    <property type="project" value="UniProtKB-EC"/>
</dbReference>
<dbReference type="Pfam" id="PF03481">
    <property type="entry name" value="Sua5_C"/>
    <property type="match status" value="1"/>
</dbReference>
<feature type="binding site" evidence="14">
    <location>
        <position position="126"/>
    </location>
    <ligand>
        <name>L-threonine</name>
        <dbReference type="ChEBI" id="CHEBI:57926"/>
    </ligand>
</feature>
<dbReference type="InterPro" id="IPR050156">
    <property type="entry name" value="TC-AMP_synthase_SUA5"/>
</dbReference>
<dbReference type="InterPro" id="IPR038385">
    <property type="entry name" value="Sua5/YwlC_C"/>
</dbReference>
<dbReference type="Pfam" id="PF01300">
    <property type="entry name" value="Sua5_yciO_yrdC"/>
    <property type="match status" value="1"/>
</dbReference>
<dbReference type="GO" id="GO:0008033">
    <property type="term" value="P:tRNA processing"/>
    <property type="evidence" value="ECO:0007669"/>
    <property type="project" value="UniProtKB-KW"/>
</dbReference>
<dbReference type="PANTHER" id="PTHR17490:SF16">
    <property type="entry name" value="THREONYLCARBAMOYL-AMP SYNTHASE"/>
    <property type="match status" value="1"/>
</dbReference>
<feature type="binding site" evidence="14">
    <location>
        <position position="71"/>
    </location>
    <ligand>
        <name>L-threonine</name>
        <dbReference type="ChEBI" id="CHEBI:57926"/>
    </ligand>
</feature>
<keyword evidence="6 13" id="KW-0808">Transferase</keyword>
<evidence type="ECO:0000256" key="13">
    <source>
        <dbReference type="PIRNR" id="PIRNR004930"/>
    </source>
</evidence>
<dbReference type="GO" id="GO:0006450">
    <property type="term" value="P:regulation of translational fidelity"/>
    <property type="evidence" value="ECO:0007669"/>
    <property type="project" value="TreeGrafter"/>
</dbReference>
<dbReference type="KEGG" id="phao:HF685_12900"/>
<evidence type="ECO:0000256" key="7">
    <source>
        <dbReference type="ARBA" id="ARBA00022694"/>
    </source>
</evidence>
<evidence type="ECO:0000313" key="16">
    <source>
        <dbReference type="EMBL" id="QJB70073.1"/>
    </source>
</evidence>
<evidence type="ECO:0000256" key="2">
    <source>
        <dbReference type="ARBA" id="ARBA00007663"/>
    </source>
</evidence>
<evidence type="ECO:0000256" key="9">
    <source>
        <dbReference type="ARBA" id="ARBA00022741"/>
    </source>
</evidence>
<keyword evidence="10 13" id="KW-0067">ATP-binding</keyword>
<feature type="binding site" evidence="14">
    <location>
        <position position="62"/>
    </location>
    <ligand>
        <name>ATP</name>
        <dbReference type="ChEBI" id="CHEBI:30616"/>
    </ligand>
</feature>
<dbReference type="RefSeq" id="WP_168820341.1">
    <property type="nucleotide sequence ID" value="NZ_CP051217.1"/>
</dbReference>
<dbReference type="EC" id="2.7.7.87" evidence="3 13"/>
<comment type="catalytic activity">
    <reaction evidence="12 13">
        <text>L-threonine + hydrogencarbonate + ATP = L-threonylcarbamoyladenylate + diphosphate + H2O</text>
        <dbReference type="Rhea" id="RHEA:36407"/>
        <dbReference type="ChEBI" id="CHEBI:15377"/>
        <dbReference type="ChEBI" id="CHEBI:17544"/>
        <dbReference type="ChEBI" id="CHEBI:30616"/>
        <dbReference type="ChEBI" id="CHEBI:33019"/>
        <dbReference type="ChEBI" id="CHEBI:57926"/>
        <dbReference type="ChEBI" id="CHEBI:73682"/>
        <dbReference type="EC" id="2.7.7.87"/>
    </reaction>
</comment>
<keyword evidence="5 13" id="KW-0963">Cytoplasm</keyword>
<evidence type="ECO:0000313" key="17">
    <source>
        <dbReference type="Proteomes" id="UP000501600"/>
    </source>
</evidence>
<evidence type="ECO:0000256" key="6">
    <source>
        <dbReference type="ARBA" id="ARBA00022679"/>
    </source>
</evidence>
<dbReference type="InterPro" id="IPR010923">
    <property type="entry name" value="T(6)A37_SUA5"/>
</dbReference>
<protein>
    <recommendedName>
        <fullName evidence="4 13">Threonylcarbamoyl-AMP synthase</fullName>
        <shortName evidence="13">TC-AMP synthase</shortName>
        <ecNumber evidence="3 13">2.7.7.87</ecNumber>
    </recommendedName>
    <alternativeName>
        <fullName evidence="11 13">L-threonylcarbamoyladenylate synthase</fullName>
    </alternativeName>
</protein>
<dbReference type="EMBL" id="CP051217">
    <property type="protein sequence ID" value="QJB70073.1"/>
    <property type="molecule type" value="Genomic_DNA"/>
</dbReference>
<dbReference type="NCBIfam" id="TIGR00057">
    <property type="entry name" value="L-threonylcarbamoyladenylate synthase"/>
    <property type="match status" value="1"/>
</dbReference>
<dbReference type="Proteomes" id="UP000501600">
    <property type="component" value="Chromosome"/>
</dbReference>
<feature type="binding site" evidence="14">
    <location>
        <position position="156"/>
    </location>
    <ligand>
        <name>ATP</name>
        <dbReference type="ChEBI" id="CHEBI:30616"/>
    </ligand>
</feature>
<gene>
    <name evidence="16" type="ORF">HF685_12900</name>
</gene>
<proteinExistence type="inferred from homology"/>
<feature type="binding site" evidence="14">
    <location>
        <position position="148"/>
    </location>
    <ligand>
        <name>ATP</name>
        <dbReference type="ChEBI" id="CHEBI:30616"/>
    </ligand>
</feature>
<dbReference type="Gene3D" id="3.40.50.11030">
    <property type="entry name" value="Threonylcarbamoyl-AMP synthase, C-terminal domain"/>
    <property type="match status" value="1"/>
</dbReference>
<dbReference type="GO" id="GO:0000049">
    <property type="term" value="F:tRNA binding"/>
    <property type="evidence" value="ECO:0007669"/>
    <property type="project" value="TreeGrafter"/>
</dbReference>
<evidence type="ECO:0000256" key="10">
    <source>
        <dbReference type="ARBA" id="ARBA00022840"/>
    </source>
</evidence>
<keyword evidence="9 13" id="KW-0547">Nucleotide-binding</keyword>
<keyword evidence="17" id="KW-1185">Reference proteome</keyword>
<dbReference type="PIRSF" id="PIRSF004930">
    <property type="entry name" value="Tln_factor_SUA5"/>
    <property type="match status" value="1"/>
</dbReference>
<accession>A0A6H2DQ17</accession>
<feature type="binding site" evidence="14">
    <location>
        <position position="66"/>
    </location>
    <ligand>
        <name>ATP</name>
        <dbReference type="ChEBI" id="CHEBI:30616"/>
    </ligand>
</feature>